<reference evidence="1 2" key="1">
    <citation type="submission" date="2024-11" db="EMBL/GenBank/DDBJ databases">
        <title>A near-complete genome assembly of Cinchona calisaya.</title>
        <authorList>
            <person name="Lian D.C."/>
            <person name="Zhao X.W."/>
            <person name="Wei L."/>
        </authorList>
    </citation>
    <scope>NUCLEOTIDE SEQUENCE [LARGE SCALE GENOMIC DNA]</scope>
    <source>
        <tissue evidence="1">Nenye</tissue>
    </source>
</reference>
<keyword evidence="2" id="KW-1185">Reference proteome</keyword>
<dbReference type="EMBL" id="JBJUIK010000012">
    <property type="protein sequence ID" value="KAL3510198.1"/>
    <property type="molecule type" value="Genomic_DNA"/>
</dbReference>
<proteinExistence type="predicted"/>
<sequence>MVATNVLMKTWFERCTIANIREVKSVYGLDEDAPDERPIIFNPKMDMANPPVELVAKTTTPEAFRKKMAKMATIDEDAARWFDDKPLSQWSRKWDLTRIPCPNAIATIWAKVEETVDYIDECYSVKTYLRCYELTIFPCNGKKLWPDTKKLGPTPPKYGRKNRRAKTIRRKLVDELQQAKKNRAFRMSRADV</sequence>
<accession>A0ABD2YXC7</accession>
<comment type="caution">
    <text evidence="1">The sequence shown here is derived from an EMBL/GenBank/DDBJ whole genome shotgun (WGS) entry which is preliminary data.</text>
</comment>
<gene>
    <name evidence="1" type="ORF">ACH5RR_029599</name>
</gene>
<dbReference type="AlphaFoldDB" id="A0ABD2YXC7"/>
<evidence type="ECO:0000313" key="1">
    <source>
        <dbReference type="EMBL" id="KAL3510198.1"/>
    </source>
</evidence>
<protein>
    <submittedName>
        <fullName evidence="1">Uncharacterized protein</fullName>
    </submittedName>
</protein>
<dbReference type="Proteomes" id="UP001630127">
    <property type="component" value="Unassembled WGS sequence"/>
</dbReference>
<organism evidence="1 2">
    <name type="scientific">Cinchona calisaya</name>
    <dbReference type="NCBI Taxonomy" id="153742"/>
    <lineage>
        <taxon>Eukaryota</taxon>
        <taxon>Viridiplantae</taxon>
        <taxon>Streptophyta</taxon>
        <taxon>Embryophyta</taxon>
        <taxon>Tracheophyta</taxon>
        <taxon>Spermatophyta</taxon>
        <taxon>Magnoliopsida</taxon>
        <taxon>eudicotyledons</taxon>
        <taxon>Gunneridae</taxon>
        <taxon>Pentapetalae</taxon>
        <taxon>asterids</taxon>
        <taxon>lamiids</taxon>
        <taxon>Gentianales</taxon>
        <taxon>Rubiaceae</taxon>
        <taxon>Cinchonoideae</taxon>
        <taxon>Cinchoneae</taxon>
        <taxon>Cinchona</taxon>
    </lineage>
</organism>
<evidence type="ECO:0000313" key="2">
    <source>
        <dbReference type="Proteomes" id="UP001630127"/>
    </source>
</evidence>
<name>A0ABD2YXC7_9GENT</name>